<dbReference type="Pfam" id="PF00111">
    <property type="entry name" value="Fer2"/>
    <property type="match status" value="1"/>
</dbReference>
<dbReference type="GO" id="GO:0140647">
    <property type="term" value="P:P450-containing electron transport chain"/>
    <property type="evidence" value="ECO:0007669"/>
    <property type="project" value="InterPro"/>
</dbReference>
<evidence type="ECO:0000256" key="3">
    <source>
        <dbReference type="ARBA" id="ARBA00022723"/>
    </source>
</evidence>
<dbReference type="Gene3D" id="3.10.20.30">
    <property type="match status" value="1"/>
</dbReference>
<dbReference type="EMBL" id="BMML01000029">
    <property type="protein sequence ID" value="GGN38918.1"/>
    <property type="molecule type" value="Genomic_DNA"/>
</dbReference>
<dbReference type="SUPFAM" id="SSF54292">
    <property type="entry name" value="2Fe-2S ferredoxin-like"/>
    <property type="match status" value="1"/>
</dbReference>
<keyword evidence="3" id="KW-0479">Metal-binding</keyword>
<evidence type="ECO:0000313" key="8">
    <source>
        <dbReference type="EMBL" id="GGN38918.1"/>
    </source>
</evidence>
<comment type="similarity">
    <text evidence="1">Belongs to the adrenodoxin/putidaredoxin family.</text>
</comment>
<gene>
    <name evidence="8" type="primary">fdx</name>
    <name evidence="8" type="ORF">GCM10011578_084840</name>
</gene>
<evidence type="ECO:0000256" key="5">
    <source>
        <dbReference type="ARBA" id="ARBA00023014"/>
    </source>
</evidence>
<evidence type="ECO:0000313" key="9">
    <source>
        <dbReference type="Proteomes" id="UP000653411"/>
    </source>
</evidence>
<evidence type="ECO:0000259" key="7">
    <source>
        <dbReference type="PROSITE" id="PS51085"/>
    </source>
</evidence>
<reference evidence="8" key="2">
    <citation type="submission" date="2020-09" db="EMBL/GenBank/DDBJ databases">
        <authorList>
            <person name="Sun Q."/>
            <person name="Zhou Y."/>
        </authorList>
    </citation>
    <scope>NUCLEOTIDE SEQUENCE</scope>
    <source>
        <strain evidence="8">CGMCC 4.7110</strain>
    </source>
</reference>
<dbReference type="PANTHER" id="PTHR23426:SF65">
    <property type="entry name" value="FERREDOXIN-2, MITOCHONDRIAL"/>
    <property type="match status" value="1"/>
</dbReference>
<dbReference type="InterPro" id="IPR012675">
    <property type="entry name" value="Beta-grasp_dom_sf"/>
</dbReference>
<reference evidence="8" key="1">
    <citation type="journal article" date="2014" name="Int. J. Syst. Evol. Microbiol.">
        <title>Complete genome sequence of Corynebacterium casei LMG S-19264T (=DSM 44701T), isolated from a smear-ripened cheese.</title>
        <authorList>
            <consortium name="US DOE Joint Genome Institute (JGI-PGF)"/>
            <person name="Walter F."/>
            <person name="Albersmeier A."/>
            <person name="Kalinowski J."/>
            <person name="Ruckert C."/>
        </authorList>
    </citation>
    <scope>NUCLEOTIDE SEQUENCE</scope>
    <source>
        <strain evidence="8">CGMCC 4.7110</strain>
    </source>
</reference>
<dbReference type="GO" id="GO:0005829">
    <property type="term" value="C:cytosol"/>
    <property type="evidence" value="ECO:0007669"/>
    <property type="project" value="TreeGrafter"/>
</dbReference>
<dbReference type="PRINTS" id="PR00355">
    <property type="entry name" value="ADRENODOXIN"/>
</dbReference>
<dbReference type="InterPro" id="IPR036010">
    <property type="entry name" value="2Fe-2S_ferredoxin-like_sf"/>
</dbReference>
<evidence type="ECO:0000256" key="1">
    <source>
        <dbReference type="ARBA" id="ARBA00010914"/>
    </source>
</evidence>
<dbReference type="RefSeq" id="WP_189268282.1">
    <property type="nucleotide sequence ID" value="NZ_BMML01000029.1"/>
</dbReference>
<dbReference type="PROSITE" id="PS51085">
    <property type="entry name" value="2FE2S_FER_2"/>
    <property type="match status" value="1"/>
</dbReference>
<dbReference type="InterPro" id="IPR001055">
    <property type="entry name" value="Adrenodoxin-like"/>
</dbReference>
<dbReference type="GO" id="GO:0051537">
    <property type="term" value="F:2 iron, 2 sulfur cluster binding"/>
    <property type="evidence" value="ECO:0007669"/>
    <property type="project" value="UniProtKB-KW"/>
</dbReference>
<keyword evidence="5" id="KW-0411">Iron-sulfur</keyword>
<comment type="cofactor">
    <cofactor evidence="6">
        <name>[2Fe-2S] cluster</name>
        <dbReference type="ChEBI" id="CHEBI:190135"/>
    </cofactor>
</comment>
<keyword evidence="2" id="KW-0001">2Fe-2S</keyword>
<protein>
    <submittedName>
        <fullName evidence="8">(2Fe-2S) ferredoxin</fullName>
    </submittedName>
</protein>
<dbReference type="AlphaFoldDB" id="A0A917XN27"/>
<keyword evidence="4" id="KW-0408">Iron</keyword>
<feature type="domain" description="2Fe-2S ferredoxin-type" evidence="7">
    <location>
        <begin position="2"/>
        <end position="106"/>
    </location>
</feature>
<evidence type="ECO:0000256" key="6">
    <source>
        <dbReference type="ARBA" id="ARBA00034078"/>
    </source>
</evidence>
<accession>A0A917XN27</accession>
<sequence length="107" mass="11436">MPTVIFQLPDGTQRKVTAESGTALMRAAVSNGVDGIVAECGGNASCATCHVYVDEQYTERVGPPTDVEEEMLDFTAAERRPTSRLSCQVPLSDALDGLVVHVPEEQV</sequence>
<dbReference type="InterPro" id="IPR001041">
    <property type="entry name" value="2Fe-2S_ferredoxin-type"/>
</dbReference>
<comment type="caution">
    <text evidence="8">The sequence shown here is derived from an EMBL/GenBank/DDBJ whole genome shotgun (WGS) entry which is preliminary data.</text>
</comment>
<dbReference type="PANTHER" id="PTHR23426">
    <property type="entry name" value="FERREDOXIN/ADRENODOXIN"/>
    <property type="match status" value="1"/>
</dbReference>
<dbReference type="CDD" id="cd00207">
    <property type="entry name" value="fer2"/>
    <property type="match status" value="1"/>
</dbReference>
<evidence type="ECO:0000256" key="2">
    <source>
        <dbReference type="ARBA" id="ARBA00022714"/>
    </source>
</evidence>
<organism evidence="8 9">
    <name type="scientific">Streptomyces fuscichromogenes</name>
    <dbReference type="NCBI Taxonomy" id="1324013"/>
    <lineage>
        <taxon>Bacteria</taxon>
        <taxon>Bacillati</taxon>
        <taxon>Actinomycetota</taxon>
        <taxon>Actinomycetes</taxon>
        <taxon>Kitasatosporales</taxon>
        <taxon>Streptomycetaceae</taxon>
        <taxon>Streptomyces</taxon>
    </lineage>
</organism>
<dbReference type="GO" id="GO:0009055">
    <property type="term" value="F:electron transfer activity"/>
    <property type="evidence" value="ECO:0007669"/>
    <property type="project" value="TreeGrafter"/>
</dbReference>
<evidence type="ECO:0000256" key="4">
    <source>
        <dbReference type="ARBA" id="ARBA00023004"/>
    </source>
</evidence>
<dbReference type="GO" id="GO:0046872">
    <property type="term" value="F:metal ion binding"/>
    <property type="evidence" value="ECO:0007669"/>
    <property type="project" value="UniProtKB-KW"/>
</dbReference>
<proteinExistence type="inferred from homology"/>
<dbReference type="Proteomes" id="UP000653411">
    <property type="component" value="Unassembled WGS sequence"/>
</dbReference>
<keyword evidence="9" id="KW-1185">Reference proteome</keyword>
<name>A0A917XN27_9ACTN</name>